<feature type="transmembrane region" description="Helical" evidence="8">
    <location>
        <begin position="60"/>
        <end position="81"/>
    </location>
</feature>
<dbReference type="NCBIfam" id="TIGR00710">
    <property type="entry name" value="efflux_Bcr_CflA"/>
    <property type="match status" value="1"/>
</dbReference>
<keyword evidence="5 8" id="KW-0812">Transmembrane</keyword>
<comment type="subcellular location">
    <subcellularLocation>
        <location evidence="8">Cell inner membrane</location>
        <topology evidence="8">Multi-pass membrane protein</topology>
    </subcellularLocation>
    <subcellularLocation>
        <location evidence="1">Cell membrane</location>
        <topology evidence="1">Multi-pass membrane protein</topology>
    </subcellularLocation>
</comment>
<keyword evidence="6 8" id="KW-1133">Transmembrane helix</keyword>
<evidence type="ECO:0000313" key="11">
    <source>
        <dbReference type="Proteomes" id="UP000321746"/>
    </source>
</evidence>
<dbReference type="InterPro" id="IPR011701">
    <property type="entry name" value="MFS"/>
</dbReference>
<feature type="transmembrane region" description="Helical" evidence="8">
    <location>
        <begin position="265"/>
        <end position="285"/>
    </location>
</feature>
<feature type="transmembrane region" description="Helical" evidence="8">
    <location>
        <begin position="154"/>
        <end position="175"/>
    </location>
</feature>
<name>A0A511XPH8_9PROT</name>
<keyword evidence="8" id="KW-0997">Cell inner membrane</keyword>
<feature type="transmembrane region" description="Helical" evidence="8">
    <location>
        <begin position="231"/>
        <end position="259"/>
    </location>
</feature>
<evidence type="ECO:0000256" key="6">
    <source>
        <dbReference type="ARBA" id="ARBA00022989"/>
    </source>
</evidence>
<dbReference type="PANTHER" id="PTHR23502">
    <property type="entry name" value="MAJOR FACILITATOR SUPERFAMILY"/>
    <property type="match status" value="1"/>
</dbReference>
<keyword evidence="11" id="KW-1185">Reference proteome</keyword>
<evidence type="ECO:0000256" key="5">
    <source>
        <dbReference type="ARBA" id="ARBA00022692"/>
    </source>
</evidence>
<evidence type="ECO:0000256" key="8">
    <source>
        <dbReference type="RuleBase" id="RU365088"/>
    </source>
</evidence>
<keyword evidence="7 8" id="KW-0472">Membrane</keyword>
<dbReference type="InterPro" id="IPR020846">
    <property type="entry name" value="MFS_dom"/>
</dbReference>
<dbReference type="Proteomes" id="UP000321746">
    <property type="component" value="Unassembled WGS sequence"/>
</dbReference>
<reference evidence="10 11" key="1">
    <citation type="submission" date="2019-07" db="EMBL/GenBank/DDBJ databases">
        <title>Whole genome shotgun sequence of Acetobacter oeni NBRC 105207.</title>
        <authorList>
            <person name="Hosoyama A."/>
            <person name="Uohara A."/>
            <person name="Ohji S."/>
            <person name="Ichikawa N."/>
        </authorList>
    </citation>
    <scope>NUCLEOTIDE SEQUENCE [LARGE SCALE GENOMIC DNA]</scope>
    <source>
        <strain evidence="10 11">NBRC 105207</strain>
    </source>
</reference>
<dbReference type="CDD" id="cd17320">
    <property type="entry name" value="MFS_MdfA_MDR_like"/>
    <property type="match status" value="1"/>
</dbReference>
<evidence type="ECO:0000256" key="2">
    <source>
        <dbReference type="ARBA" id="ARBA00006236"/>
    </source>
</evidence>
<feature type="transmembrane region" description="Helical" evidence="8">
    <location>
        <begin position="365"/>
        <end position="391"/>
    </location>
</feature>
<dbReference type="PANTHER" id="PTHR23502:SF132">
    <property type="entry name" value="POLYAMINE TRANSPORTER 2-RELATED"/>
    <property type="match status" value="1"/>
</dbReference>
<dbReference type="Gene3D" id="1.20.1720.10">
    <property type="entry name" value="Multidrug resistance protein D"/>
    <property type="match status" value="1"/>
</dbReference>
<evidence type="ECO:0000256" key="3">
    <source>
        <dbReference type="ARBA" id="ARBA00022448"/>
    </source>
</evidence>
<feature type="transmembrane region" description="Helical" evidence="8">
    <location>
        <begin position="181"/>
        <end position="201"/>
    </location>
</feature>
<comment type="similarity">
    <text evidence="2 8">Belongs to the major facilitator superfamily. Bcr/CmlA family.</text>
</comment>
<feature type="transmembrane region" description="Helical" evidence="8">
    <location>
        <begin position="297"/>
        <end position="321"/>
    </location>
</feature>
<dbReference type="EMBL" id="BJYG01000057">
    <property type="protein sequence ID" value="GEN64861.1"/>
    <property type="molecule type" value="Genomic_DNA"/>
</dbReference>
<feature type="transmembrane region" description="Helical" evidence="8">
    <location>
        <begin position="93"/>
        <end position="115"/>
    </location>
</feature>
<dbReference type="SUPFAM" id="SSF103473">
    <property type="entry name" value="MFS general substrate transporter"/>
    <property type="match status" value="1"/>
</dbReference>
<keyword evidence="4" id="KW-1003">Cell membrane</keyword>
<feature type="domain" description="Major facilitator superfamily (MFS) profile" evidence="9">
    <location>
        <begin position="26"/>
        <end position="421"/>
    </location>
</feature>
<feature type="transmembrane region" description="Helical" evidence="8">
    <location>
        <begin position="333"/>
        <end position="353"/>
    </location>
</feature>
<dbReference type="PROSITE" id="PS00216">
    <property type="entry name" value="SUGAR_TRANSPORT_1"/>
    <property type="match status" value="1"/>
</dbReference>
<proteinExistence type="inferred from homology"/>
<sequence length="430" mass="44958">MASDVRPSLSGAGRTYETPSATAWWLPVLLGLLTAVGPISTDIYLPAFPAMEKSLHTSLGSVQMTLSIWFAGLAIGQLSVGPMSDRYGRRMPLIVGNAIFALASAVCAAAPDILTFSAARFVASIGASASLVIPTACVRDLVPDRREGAKMMSKLVMVMGVVPILAPMLGGLVVTVVSWRVIFWASAAYGLICTALVLRVLPETLPPARRARLSPMTLLTRYISLLGHRDFLSHALIAGFSTFMSFSYLTAASAVFIVVFNFTPLHFSMLFGVFAVFMIGASQINGSLVSRFDPAKILTASVLVSTCGAIALMAVSIWIAYHPVTHGGLQPVVILLIATMIVALGATGLIYPNATMGALAEHAQVAGAASALAGTMQYVFGSIAGILIGFMPTGTPVPMATGMLLGAVMMAAALLLRPRDAGQSSPAHTE</sequence>
<dbReference type="GO" id="GO:0042910">
    <property type="term" value="F:xenobiotic transmembrane transporter activity"/>
    <property type="evidence" value="ECO:0007669"/>
    <property type="project" value="InterPro"/>
</dbReference>
<accession>A0A511XPH8</accession>
<dbReference type="AlphaFoldDB" id="A0A511XPH8"/>
<comment type="caution">
    <text evidence="10">The sequence shown here is derived from an EMBL/GenBank/DDBJ whole genome shotgun (WGS) entry which is preliminary data.</text>
</comment>
<dbReference type="InterPro" id="IPR005829">
    <property type="entry name" value="Sugar_transporter_CS"/>
</dbReference>
<dbReference type="PROSITE" id="PS50850">
    <property type="entry name" value="MFS"/>
    <property type="match status" value="1"/>
</dbReference>
<dbReference type="Pfam" id="PF07690">
    <property type="entry name" value="MFS_1"/>
    <property type="match status" value="1"/>
</dbReference>
<dbReference type="InterPro" id="IPR036259">
    <property type="entry name" value="MFS_trans_sf"/>
</dbReference>
<evidence type="ECO:0000256" key="4">
    <source>
        <dbReference type="ARBA" id="ARBA00022475"/>
    </source>
</evidence>
<evidence type="ECO:0000313" key="10">
    <source>
        <dbReference type="EMBL" id="GEN64861.1"/>
    </source>
</evidence>
<keyword evidence="3 8" id="KW-0813">Transport</keyword>
<organism evidence="10 11">
    <name type="scientific">Acetobacter oeni</name>
    <dbReference type="NCBI Taxonomy" id="304077"/>
    <lineage>
        <taxon>Bacteria</taxon>
        <taxon>Pseudomonadati</taxon>
        <taxon>Pseudomonadota</taxon>
        <taxon>Alphaproteobacteria</taxon>
        <taxon>Acetobacterales</taxon>
        <taxon>Acetobacteraceae</taxon>
        <taxon>Acetobacter</taxon>
    </lineage>
</organism>
<dbReference type="GO" id="GO:0005886">
    <property type="term" value="C:plasma membrane"/>
    <property type="evidence" value="ECO:0007669"/>
    <property type="project" value="UniProtKB-SubCell"/>
</dbReference>
<dbReference type="OrthoDB" id="9800416at2"/>
<protein>
    <recommendedName>
        <fullName evidence="8">Bcr/CflA family efflux transporter</fullName>
    </recommendedName>
</protein>
<feature type="transmembrane region" description="Helical" evidence="8">
    <location>
        <begin position="397"/>
        <end position="416"/>
    </location>
</feature>
<evidence type="ECO:0000256" key="7">
    <source>
        <dbReference type="ARBA" id="ARBA00023136"/>
    </source>
</evidence>
<feature type="transmembrane region" description="Helical" evidence="8">
    <location>
        <begin position="21"/>
        <end position="40"/>
    </location>
</feature>
<feature type="transmembrane region" description="Helical" evidence="8">
    <location>
        <begin position="121"/>
        <end position="142"/>
    </location>
</feature>
<dbReference type="InterPro" id="IPR004812">
    <property type="entry name" value="Efflux_drug-R_Bcr/CmlA"/>
</dbReference>
<gene>
    <name evidence="10" type="ORF">AOE01nite_30850</name>
</gene>
<dbReference type="GO" id="GO:1990961">
    <property type="term" value="P:xenobiotic detoxification by transmembrane export across the plasma membrane"/>
    <property type="evidence" value="ECO:0007669"/>
    <property type="project" value="InterPro"/>
</dbReference>
<dbReference type="RefSeq" id="WP_146892116.1">
    <property type="nucleotide sequence ID" value="NZ_BJYG01000057.1"/>
</dbReference>
<evidence type="ECO:0000256" key="1">
    <source>
        <dbReference type="ARBA" id="ARBA00004651"/>
    </source>
</evidence>
<evidence type="ECO:0000259" key="9">
    <source>
        <dbReference type="PROSITE" id="PS50850"/>
    </source>
</evidence>